<dbReference type="Gene3D" id="2.60.120.1440">
    <property type="match status" value="1"/>
</dbReference>
<dbReference type="Proteomes" id="UP000260644">
    <property type="component" value="Unassembled WGS sequence"/>
</dbReference>
<dbReference type="InterPro" id="IPR032508">
    <property type="entry name" value="FecR_C"/>
</dbReference>
<feature type="domain" description="FecR protein" evidence="1">
    <location>
        <begin position="204"/>
        <end position="300"/>
    </location>
</feature>
<dbReference type="AlphaFoldDB" id="A0A3E1Y3G7"/>
<dbReference type="GO" id="GO:0016989">
    <property type="term" value="F:sigma factor antagonist activity"/>
    <property type="evidence" value="ECO:0007669"/>
    <property type="project" value="TreeGrafter"/>
</dbReference>
<evidence type="ECO:0000313" key="3">
    <source>
        <dbReference type="EMBL" id="RFS19230.1"/>
    </source>
</evidence>
<protein>
    <submittedName>
        <fullName evidence="3">DUF4974 domain-containing protein</fullName>
    </submittedName>
</protein>
<organism evidence="3 4">
    <name type="scientific">Chitinophaga silvatica</name>
    <dbReference type="NCBI Taxonomy" id="2282649"/>
    <lineage>
        <taxon>Bacteria</taxon>
        <taxon>Pseudomonadati</taxon>
        <taxon>Bacteroidota</taxon>
        <taxon>Chitinophagia</taxon>
        <taxon>Chitinophagales</taxon>
        <taxon>Chitinophagaceae</taxon>
        <taxon>Chitinophaga</taxon>
    </lineage>
</organism>
<dbReference type="RefSeq" id="WP_116978282.1">
    <property type="nucleotide sequence ID" value="NZ_QPMM01000014.1"/>
</dbReference>
<dbReference type="FunFam" id="2.60.120.1440:FF:000001">
    <property type="entry name" value="Putative anti-sigma factor"/>
    <property type="match status" value="1"/>
</dbReference>
<dbReference type="Pfam" id="PF16344">
    <property type="entry name" value="FecR_C"/>
    <property type="match status" value="1"/>
</dbReference>
<sequence length="412" mass="46212">MPTDDFSLTDHAFNNKIVNLLYKQLVGEELSAEEQATLDTWINQSAENEALYHRLREEPSVHKMLQTWYGIDRNRELRKAQFLARLADQPKEDLLPGRIYLFRSKIFRYTAAAVLVLGLATIFWKYERKEGLQPGENIPLAKTAPIAPGKDGAILTLADGSQVVLDSAGNGLVAKQNGASIVLQNGQLAYNPAGSDHGATEYNVVSTPKGRQFRLVLPDGSRVWLNAASSIRYPTAFDNRERRVILQGEAYFEIAANEKVPFKVTTDKTTEIEVLGTRFNVNAYTNENAIRTTLLEGAVKLHAFQQAVILKPGQQAAVRPAKAMLTVTDKINTEQVLAWKNGLFDFEDVSIDEVMRQLERWYDIEVVYEKGIPPTRFGGEINKQNTLQDVLQILEGSNVHFQLNGRKLIVMP</sequence>
<keyword evidence="4" id="KW-1185">Reference proteome</keyword>
<dbReference type="PANTHER" id="PTHR30273">
    <property type="entry name" value="PERIPLASMIC SIGNAL SENSOR AND SIGMA FACTOR ACTIVATOR FECR-RELATED"/>
    <property type="match status" value="1"/>
</dbReference>
<proteinExistence type="predicted"/>
<reference evidence="3 4" key="1">
    <citation type="submission" date="2018-07" db="EMBL/GenBank/DDBJ databases">
        <title>Chitinophaga K2CV101002-2 sp. nov., isolated from a monsoon evergreen broad-leaved forest soil.</title>
        <authorList>
            <person name="Lv Y."/>
        </authorList>
    </citation>
    <scope>NUCLEOTIDE SEQUENCE [LARGE SCALE GENOMIC DNA]</scope>
    <source>
        <strain evidence="3 4">GDMCC 1.1288</strain>
    </source>
</reference>
<comment type="caution">
    <text evidence="3">The sequence shown here is derived from an EMBL/GenBank/DDBJ whole genome shotgun (WGS) entry which is preliminary data.</text>
</comment>
<dbReference type="EMBL" id="QPMM01000014">
    <property type="protein sequence ID" value="RFS19230.1"/>
    <property type="molecule type" value="Genomic_DNA"/>
</dbReference>
<dbReference type="OrthoDB" id="641696at2"/>
<dbReference type="Gene3D" id="3.55.50.30">
    <property type="match status" value="1"/>
</dbReference>
<evidence type="ECO:0000313" key="4">
    <source>
        <dbReference type="Proteomes" id="UP000260644"/>
    </source>
</evidence>
<dbReference type="PANTHER" id="PTHR30273:SF2">
    <property type="entry name" value="PROTEIN FECR"/>
    <property type="match status" value="1"/>
</dbReference>
<dbReference type="InterPro" id="IPR012373">
    <property type="entry name" value="Ferrdict_sens_TM"/>
</dbReference>
<name>A0A3E1Y3G7_9BACT</name>
<feature type="domain" description="Protein FecR C-terminal" evidence="2">
    <location>
        <begin position="344"/>
        <end position="410"/>
    </location>
</feature>
<dbReference type="Pfam" id="PF04773">
    <property type="entry name" value="FecR"/>
    <property type="match status" value="1"/>
</dbReference>
<accession>A0A3E1Y3G7</accession>
<evidence type="ECO:0000259" key="1">
    <source>
        <dbReference type="Pfam" id="PF04773"/>
    </source>
</evidence>
<dbReference type="InterPro" id="IPR006860">
    <property type="entry name" value="FecR"/>
</dbReference>
<gene>
    <name evidence="3" type="ORF">DVR12_23620</name>
</gene>
<evidence type="ECO:0000259" key="2">
    <source>
        <dbReference type="Pfam" id="PF16344"/>
    </source>
</evidence>